<proteinExistence type="inferred from homology"/>
<dbReference type="AlphaFoldDB" id="A0A1B1S0L0"/>
<reference evidence="6" key="1">
    <citation type="submission" date="2016-10" db="EMBL/GenBank/DDBJ databases">
        <authorList>
            <person name="See-Too W.S."/>
        </authorList>
    </citation>
    <scope>NUCLEOTIDE SEQUENCE</scope>
    <source>
        <strain evidence="6">L10.15</strain>
    </source>
</reference>
<dbReference type="OrthoDB" id="9804559at2"/>
<evidence type="ECO:0000259" key="5">
    <source>
        <dbReference type="Pfam" id="PF22692"/>
    </source>
</evidence>
<dbReference type="SUPFAM" id="SSF117143">
    <property type="entry name" value="Flagellar hook protein flgE"/>
    <property type="match status" value="1"/>
</dbReference>
<dbReference type="EMBL" id="CP016540">
    <property type="protein sequence ID" value="ANU26730.1"/>
    <property type="molecule type" value="Genomic_DNA"/>
</dbReference>
<dbReference type="PANTHER" id="PTHR30435:SF19">
    <property type="entry name" value="FLAGELLAR BASAL-BODY ROD PROTEIN FLGG"/>
    <property type="match status" value="1"/>
</dbReference>
<comment type="similarity">
    <text evidence="1 2">Belongs to the flagella basal body rod proteins family.</text>
</comment>
<accession>A0A1B1S0L0</accession>
<dbReference type="InterPro" id="IPR037925">
    <property type="entry name" value="FlgE/F/G-like"/>
</dbReference>
<dbReference type="RefSeq" id="WP_049693894.1">
    <property type="nucleotide sequence ID" value="NZ_CP016540.2"/>
</dbReference>
<feature type="domain" description="Flagellar basal body rod protein N-terminal" evidence="3">
    <location>
        <begin position="5"/>
        <end position="35"/>
    </location>
</feature>
<keyword evidence="6" id="KW-0966">Cell projection</keyword>
<name>A0A1B1S0L0_9BACL</name>
<dbReference type="KEGG" id="pll:I858_006780"/>
<dbReference type="Pfam" id="PF06429">
    <property type="entry name" value="Flg_bbr_C"/>
    <property type="match status" value="1"/>
</dbReference>
<dbReference type="InterPro" id="IPR001444">
    <property type="entry name" value="Flag_bb_rod_N"/>
</dbReference>
<dbReference type="Proteomes" id="UP000053354">
    <property type="component" value="Chromosome"/>
</dbReference>
<dbReference type="STRING" id="1302659.I858_006780"/>
<dbReference type="InterPro" id="IPR020013">
    <property type="entry name" value="Flagellar_FlgE/F/G"/>
</dbReference>
<dbReference type="InterPro" id="IPR010930">
    <property type="entry name" value="Flg_bb/hook_C_dom"/>
</dbReference>
<dbReference type="GO" id="GO:0071978">
    <property type="term" value="P:bacterial-type flagellum-dependent swarming motility"/>
    <property type="evidence" value="ECO:0007669"/>
    <property type="project" value="TreeGrafter"/>
</dbReference>
<dbReference type="Pfam" id="PF00460">
    <property type="entry name" value="Flg_bb_rod"/>
    <property type="match status" value="1"/>
</dbReference>
<dbReference type="PROSITE" id="PS00588">
    <property type="entry name" value="FLAGELLA_BB_ROD"/>
    <property type="match status" value="1"/>
</dbReference>
<sequence>MNIQMNTASNTMSELQKKIDLIGNNIANVNTTGYKRQEASFSDALVQSIEKQVGQKNEVGRTTPFGLRVGAGAILSQTAVRNEQGSIRQTDRPLDFMIQGESAYFRVASEENTFYTKDGSFQVQPVPNSNQVSLVTATGDAVLGADNQPILFGADYKDIQLAGNGSLTISYKDSTNPPTEIQMGIAQINRQNALEKIGENRFRLIGTEAEQVANGNLQLIDLSQQTNGTIGIKQGALEMSNVDLADEMTELITTQRLFQSQGRAISYADDMMGLVNTIKG</sequence>
<comment type="subcellular location">
    <subcellularLocation>
        <location evidence="2">Bacterial flagellum basal body</location>
    </subcellularLocation>
</comment>
<keyword evidence="6" id="KW-0282">Flagellum</keyword>
<evidence type="ECO:0000259" key="4">
    <source>
        <dbReference type="Pfam" id="PF06429"/>
    </source>
</evidence>
<dbReference type="GO" id="GO:0009425">
    <property type="term" value="C:bacterial-type flagellum basal body"/>
    <property type="evidence" value="ECO:0007669"/>
    <property type="project" value="UniProtKB-SubCell"/>
</dbReference>
<dbReference type="InterPro" id="IPR053967">
    <property type="entry name" value="LlgE_F_G-like_D1"/>
</dbReference>
<evidence type="ECO:0000313" key="6">
    <source>
        <dbReference type="EMBL" id="ANU26730.1"/>
    </source>
</evidence>
<dbReference type="Pfam" id="PF22692">
    <property type="entry name" value="LlgE_F_G_D1"/>
    <property type="match status" value="1"/>
</dbReference>
<dbReference type="NCBIfam" id="TIGR03506">
    <property type="entry name" value="FlgEFG_subfam"/>
    <property type="match status" value="1"/>
</dbReference>
<evidence type="ECO:0000256" key="2">
    <source>
        <dbReference type="RuleBase" id="RU362116"/>
    </source>
</evidence>
<feature type="domain" description="Flagellar hook protein FlgE/F/G-like D1" evidence="5">
    <location>
        <begin position="98"/>
        <end position="168"/>
    </location>
</feature>
<feature type="domain" description="Flagellar basal-body/hook protein C-terminal" evidence="4">
    <location>
        <begin position="233"/>
        <end position="277"/>
    </location>
</feature>
<keyword evidence="2" id="KW-0975">Bacterial flagellum</keyword>
<dbReference type="InterPro" id="IPR019776">
    <property type="entry name" value="Flagellar_basal_body_rod_CS"/>
</dbReference>
<evidence type="ECO:0000259" key="3">
    <source>
        <dbReference type="Pfam" id="PF00460"/>
    </source>
</evidence>
<evidence type="ECO:0000256" key="1">
    <source>
        <dbReference type="ARBA" id="ARBA00009677"/>
    </source>
</evidence>
<dbReference type="PANTHER" id="PTHR30435">
    <property type="entry name" value="FLAGELLAR PROTEIN"/>
    <property type="match status" value="1"/>
</dbReference>
<keyword evidence="6" id="KW-0969">Cilium</keyword>
<gene>
    <name evidence="6" type="ORF">I858_006780</name>
</gene>
<protein>
    <submittedName>
        <fullName evidence="6">Flagellar hook-basal body protein</fullName>
    </submittedName>
</protein>
<keyword evidence="7" id="KW-1185">Reference proteome</keyword>
<organism evidence="6 7">
    <name type="scientific">Planococcus versutus</name>
    <dbReference type="NCBI Taxonomy" id="1302659"/>
    <lineage>
        <taxon>Bacteria</taxon>
        <taxon>Bacillati</taxon>
        <taxon>Bacillota</taxon>
        <taxon>Bacilli</taxon>
        <taxon>Bacillales</taxon>
        <taxon>Caryophanaceae</taxon>
        <taxon>Planococcus</taxon>
    </lineage>
</organism>
<evidence type="ECO:0000313" key="7">
    <source>
        <dbReference type="Proteomes" id="UP000053354"/>
    </source>
</evidence>